<dbReference type="OrthoDB" id="193856at2759"/>
<organism evidence="12 13">
    <name type="scientific">Schizophyllum amplum</name>
    <dbReference type="NCBI Taxonomy" id="97359"/>
    <lineage>
        <taxon>Eukaryota</taxon>
        <taxon>Fungi</taxon>
        <taxon>Dikarya</taxon>
        <taxon>Basidiomycota</taxon>
        <taxon>Agaricomycotina</taxon>
        <taxon>Agaricomycetes</taxon>
        <taxon>Agaricomycetidae</taxon>
        <taxon>Agaricales</taxon>
        <taxon>Schizophyllaceae</taxon>
        <taxon>Schizophyllum</taxon>
    </lineage>
</organism>
<evidence type="ECO:0000256" key="8">
    <source>
        <dbReference type="ARBA" id="ARBA00023136"/>
    </source>
</evidence>
<comment type="caution">
    <text evidence="12">The sequence shown here is derived from an EMBL/GenBank/DDBJ whole genome shotgun (WGS) entry which is preliminary data.</text>
</comment>
<dbReference type="EMBL" id="VDMD01000023">
    <property type="protein sequence ID" value="TRM60240.1"/>
    <property type="molecule type" value="Genomic_DNA"/>
</dbReference>
<evidence type="ECO:0000256" key="11">
    <source>
        <dbReference type="SAM" id="Phobius"/>
    </source>
</evidence>
<evidence type="ECO:0000256" key="7">
    <source>
        <dbReference type="ARBA" id="ARBA00023128"/>
    </source>
</evidence>
<reference evidence="12 13" key="1">
    <citation type="journal article" date="2019" name="New Phytol.">
        <title>Comparative genomics reveals unique wood-decay strategies and fruiting body development in the Schizophyllaceae.</title>
        <authorList>
            <person name="Almasi E."/>
            <person name="Sahu N."/>
            <person name="Krizsan K."/>
            <person name="Balint B."/>
            <person name="Kovacs G.M."/>
            <person name="Kiss B."/>
            <person name="Cseklye J."/>
            <person name="Drula E."/>
            <person name="Henrissat B."/>
            <person name="Nagy I."/>
            <person name="Chovatia M."/>
            <person name="Adam C."/>
            <person name="LaButti K."/>
            <person name="Lipzen A."/>
            <person name="Riley R."/>
            <person name="Grigoriev I.V."/>
            <person name="Nagy L.G."/>
        </authorList>
    </citation>
    <scope>NUCLEOTIDE SEQUENCE [LARGE SCALE GENOMIC DNA]</scope>
    <source>
        <strain evidence="12 13">NL-1724</strain>
    </source>
</reference>
<dbReference type="InterPro" id="IPR002067">
    <property type="entry name" value="MCP"/>
</dbReference>
<comment type="subcellular location">
    <subcellularLocation>
        <location evidence="1">Mitochondrion membrane</location>
        <topology evidence="1">Multi-pass membrane protein</topology>
    </subcellularLocation>
</comment>
<keyword evidence="5" id="KW-0677">Repeat</keyword>
<keyword evidence="4 9" id="KW-0812">Transmembrane</keyword>
<sequence length="315" mass="34485">MSTEPNTTAQPVERSRLVGGVAGVGSGLTKVAVGHGFDTIKTRVQVQQYHSAWEAFVKTVRNEGPLALYKGATPPALGWSIIDSLLMGSLHVYRLHLRDAGFVESTPGSGTPRLTLLGHGFAGLLAGTTSTIVATPVEQIKVKLQLQQQRHAADRQFKSPIDCIRQIVRVQGVSGLWSGFTGTVMMRTNFFWMFLSVEAFMRGFSRFEQISTPTANFLSGGFASLVFWTLGIPADTVKNRMMAHPYPEPYPGVGATALKRPSFLSVAREIYRKDGPRGFYRGLAPCILRAFPVNACALLVYESILRALDAEKTRH</sequence>
<evidence type="ECO:0000256" key="9">
    <source>
        <dbReference type="PROSITE-ProRule" id="PRU00282"/>
    </source>
</evidence>
<dbReference type="InterPro" id="IPR018108">
    <property type="entry name" value="MCP_transmembrane"/>
</dbReference>
<feature type="repeat" description="Solcar" evidence="9">
    <location>
        <begin position="14"/>
        <end position="96"/>
    </location>
</feature>
<keyword evidence="6 11" id="KW-1133">Transmembrane helix</keyword>
<dbReference type="PANTHER" id="PTHR45624">
    <property type="entry name" value="MITOCHONDRIAL BASIC AMINO ACIDS TRANSPORTER-RELATED"/>
    <property type="match status" value="1"/>
</dbReference>
<dbReference type="AlphaFoldDB" id="A0A550C625"/>
<dbReference type="Pfam" id="PF00153">
    <property type="entry name" value="Mito_carr"/>
    <property type="match status" value="3"/>
</dbReference>
<name>A0A550C625_9AGAR</name>
<comment type="similarity">
    <text evidence="2 10">Belongs to the mitochondrial carrier (TC 2.A.29) family.</text>
</comment>
<evidence type="ECO:0000313" key="12">
    <source>
        <dbReference type="EMBL" id="TRM60240.1"/>
    </source>
</evidence>
<feature type="repeat" description="Solcar" evidence="9">
    <location>
        <begin position="211"/>
        <end position="307"/>
    </location>
</feature>
<evidence type="ECO:0000256" key="5">
    <source>
        <dbReference type="ARBA" id="ARBA00022737"/>
    </source>
</evidence>
<dbReference type="GO" id="GO:0000064">
    <property type="term" value="F:L-ornithine transmembrane transporter activity"/>
    <property type="evidence" value="ECO:0007669"/>
    <property type="project" value="TreeGrafter"/>
</dbReference>
<dbReference type="GO" id="GO:1990575">
    <property type="term" value="P:mitochondrial L-ornithine transmembrane transport"/>
    <property type="evidence" value="ECO:0007669"/>
    <property type="project" value="TreeGrafter"/>
</dbReference>
<dbReference type="InterPro" id="IPR050567">
    <property type="entry name" value="Mitochondrial_Carrier"/>
</dbReference>
<evidence type="ECO:0000256" key="3">
    <source>
        <dbReference type="ARBA" id="ARBA00022448"/>
    </source>
</evidence>
<keyword evidence="8 9" id="KW-0472">Membrane</keyword>
<keyword evidence="13" id="KW-1185">Reference proteome</keyword>
<keyword evidence="3 10" id="KW-0813">Transport</keyword>
<evidence type="ECO:0000256" key="2">
    <source>
        <dbReference type="ARBA" id="ARBA00006375"/>
    </source>
</evidence>
<gene>
    <name evidence="12" type="ORF">BD626DRAFT_505885</name>
</gene>
<evidence type="ECO:0000256" key="1">
    <source>
        <dbReference type="ARBA" id="ARBA00004225"/>
    </source>
</evidence>
<dbReference type="InterPro" id="IPR023395">
    <property type="entry name" value="MCP_dom_sf"/>
</dbReference>
<dbReference type="PROSITE" id="PS50920">
    <property type="entry name" value="SOLCAR"/>
    <property type="match status" value="3"/>
</dbReference>
<dbReference type="Gene3D" id="1.50.40.10">
    <property type="entry name" value="Mitochondrial carrier domain"/>
    <property type="match status" value="1"/>
</dbReference>
<evidence type="ECO:0000256" key="10">
    <source>
        <dbReference type="RuleBase" id="RU000488"/>
    </source>
</evidence>
<evidence type="ECO:0000256" key="4">
    <source>
        <dbReference type="ARBA" id="ARBA00022692"/>
    </source>
</evidence>
<accession>A0A550C625</accession>
<feature type="transmembrane region" description="Helical" evidence="11">
    <location>
        <begin position="175"/>
        <end position="195"/>
    </location>
</feature>
<keyword evidence="7" id="KW-0496">Mitochondrion</keyword>
<evidence type="ECO:0000313" key="13">
    <source>
        <dbReference type="Proteomes" id="UP000320762"/>
    </source>
</evidence>
<dbReference type="PRINTS" id="PR00926">
    <property type="entry name" value="MITOCARRIER"/>
</dbReference>
<proteinExistence type="inferred from homology"/>
<feature type="transmembrane region" description="Helical" evidence="11">
    <location>
        <begin position="215"/>
        <end position="234"/>
    </location>
</feature>
<feature type="repeat" description="Solcar" evidence="9">
    <location>
        <begin position="114"/>
        <end position="204"/>
    </location>
</feature>
<evidence type="ECO:0000256" key="6">
    <source>
        <dbReference type="ARBA" id="ARBA00022989"/>
    </source>
</evidence>
<dbReference type="Proteomes" id="UP000320762">
    <property type="component" value="Unassembled WGS sequence"/>
</dbReference>
<dbReference type="SUPFAM" id="SSF103506">
    <property type="entry name" value="Mitochondrial carrier"/>
    <property type="match status" value="1"/>
</dbReference>
<dbReference type="GO" id="GO:0031966">
    <property type="term" value="C:mitochondrial membrane"/>
    <property type="evidence" value="ECO:0007669"/>
    <property type="project" value="UniProtKB-SubCell"/>
</dbReference>
<protein>
    <submittedName>
        <fullName evidence="12">Mitochondrial carrier domain-containing protein</fullName>
    </submittedName>
</protein>
<dbReference type="PANTHER" id="PTHR45624:SF57">
    <property type="entry name" value="MITOCHONDRIAL SUBSTRATE CARRIER FAMILY PROTEIN L"/>
    <property type="match status" value="1"/>
</dbReference>